<feature type="transmembrane region" description="Helical" evidence="1">
    <location>
        <begin position="19"/>
        <end position="35"/>
    </location>
</feature>
<evidence type="ECO:0000313" key="2">
    <source>
        <dbReference type="EMBL" id="CAD9810707.1"/>
    </source>
</evidence>
<accession>A0A7S2XM95</accession>
<name>A0A7S2XM95_9STRA</name>
<reference evidence="2" key="1">
    <citation type="submission" date="2021-01" db="EMBL/GenBank/DDBJ databases">
        <authorList>
            <person name="Corre E."/>
            <person name="Pelletier E."/>
            <person name="Niang G."/>
            <person name="Scheremetjew M."/>
            <person name="Finn R."/>
            <person name="Kale V."/>
            <person name="Holt S."/>
            <person name="Cochrane G."/>
            <person name="Meng A."/>
            <person name="Brown T."/>
            <person name="Cohen L."/>
        </authorList>
    </citation>
    <scope>NUCLEOTIDE SEQUENCE</scope>
    <source>
        <strain evidence="2">CCMP2084</strain>
    </source>
</reference>
<gene>
    <name evidence="2" type="ORF">ASEP1449_LOCUS2530</name>
</gene>
<organism evidence="2">
    <name type="scientific">Attheya septentrionalis</name>
    <dbReference type="NCBI Taxonomy" id="420275"/>
    <lineage>
        <taxon>Eukaryota</taxon>
        <taxon>Sar</taxon>
        <taxon>Stramenopiles</taxon>
        <taxon>Ochrophyta</taxon>
        <taxon>Bacillariophyta</taxon>
        <taxon>Coscinodiscophyceae</taxon>
        <taxon>Chaetocerotophycidae</taxon>
        <taxon>Chaetocerotales</taxon>
        <taxon>Attheyaceae</taxon>
        <taxon>Attheya</taxon>
    </lineage>
</organism>
<keyword evidence="1" id="KW-0812">Transmembrane</keyword>
<dbReference type="EMBL" id="HBHQ01003816">
    <property type="protein sequence ID" value="CAD9810707.1"/>
    <property type="molecule type" value="Transcribed_RNA"/>
</dbReference>
<evidence type="ECO:0000256" key="1">
    <source>
        <dbReference type="SAM" id="Phobius"/>
    </source>
</evidence>
<protein>
    <submittedName>
        <fullName evidence="2">Uncharacterized protein</fullName>
    </submittedName>
</protein>
<sequence>MSRNDLREEEMSGLTGPEIGASCFALAITILSMYLKRRALRPGGCIQKMIKNKTTDLRLKRSIRILAIHDDPLLYRGLEENLKRANGGSAEMAKAEIASQRARSEQILSKNGNGDLVSEEEYIILLANMCFGVSVNLGLLYLFGLFLIFHWYSNGPLEHRRIYYMHLLFYMKLFSGFILTTMIDNFLLVWRYDLGRYPTCRDFARVMKEIYIIIGSPCCESHSDFTGDIEEPLLVVTGCE</sequence>
<feature type="transmembrane region" description="Helical" evidence="1">
    <location>
        <begin position="169"/>
        <end position="190"/>
    </location>
</feature>
<feature type="transmembrane region" description="Helical" evidence="1">
    <location>
        <begin position="122"/>
        <end position="149"/>
    </location>
</feature>
<proteinExistence type="predicted"/>
<keyword evidence="1" id="KW-0472">Membrane</keyword>
<dbReference type="AlphaFoldDB" id="A0A7S2XM95"/>
<keyword evidence="1" id="KW-1133">Transmembrane helix</keyword>